<gene>
    <name evidence="1" type="ORF">BGM30_29320</name>
</gene>
<protein>
    <submittedName>
        <fullName evidence="1">Uncharacterized protein</fullName>
    </submittedName>
</protein>
<name>A0A2H6BUK1_MICAE</name>
<dbReference type="Gene3D" id="3.10.450.530">
    <property type="entry name" value="Ribonuclease toxin, BrnT, of type II toxin-antitoxin system"/>
    <property type="match status" value="1"/>
</dbReference>
<evidence type="ECO:0000313" key="2">
    <source>
        <dbReference type="Proteomes" id="UP000236321"/>
    </source>
</evidence>
<evidence type="ECO:0000313" key="1">
    <source>
        <dbReference type="EMBL" id="GBD53839.1"/>
    </source>
</evidence>
<dbReference type="InterPro" id="IPR038573">
    <property type="entry name" value="BrnT_sf"/>
</dbReference>
<accession>A0A2H6BUK1</accession>
<comment type="caution">
    <text evidence="1">The sequence shown here is derived from an EMBL/GenBank/DDBJ whole genome shotgun (WGS) entry which is preliminary data.</text>
</comment>
<dbReference type="Pfam" id="PF04365">
    <property type="entry name" value="BrnT_toxin"/>
    <property type="match status" value="1"/>
</dbReference>
<proteinExistence type="predicted"/>
<reference evidence="2" key="1">
    <citation type="submission" date="2017-12" db="EMBL/GenBank/DDBJ databases">
        <title>Improved Draft Genome Sequence of Microcystis aeruginosa NIES-298, a Microcystin-Producing Cyanobacterium from Lake Kasumigaura, Japan.</title>
        <authorList>
            <person name="Yamaguchi H."/>
            <person name="Suzuki S."/>
            <person name="Kawachi M."/>
        </authorList>
    </citation>
    <scope>NUCLEOTIDE SEQUENCE [LARGE SCALE GENOMIC DNA]</scope>
    <source>
        <strain evidence="2">NIES-298</strain>
    </source>
</reference>
<dbReference type="InterPro" id="IPR007460">
    <property type="entry name" value="BrnT_toxin"/>
</dbReference>
<dbReference type="AlphaFoldDB" id="A0A2H6BUK1"/>
<sequence length="91" mass="10407">MKFQWDQDKANNNIKKHSISFEEAVTVFGDSLAVTILDPDHSVGEFRFLTIGQSKSQKLLVISHTERENEIRLISARLASKQERKNYESGV</sequence>
<organism evidence="1 2">
    <name type="scientific">Microcystis aeruginosa NIES-298</name>
    <dbReference type="NCBI Taxonomy" id="449468"/>
    <lineage>
        <taxon>Bacteria</taxon>
        <taxon>Bacillati</taxon>
        <taxon>Cyanobacteriota</taxon>
        <taxon>Cyanophyceae</taxon>
        <taxon>Oscillatoriophycideae</taxon>
        <taxon>Chroococcales</taxon>
        <taxon>Microcystaceae</taxon>
        <taxon>Microcystis</taxon>
    </lineage>
</organism>
<dbReference type="RefSeq" id="WP_103112662.1">
    <property type="nucleotide sequence ID" value="NZ_BEIU01000008.1"/>
</dbReference>
<dbReference type="EMBL" id="BEYQ01000009">
    <property type="protein sequence ID" value="GBD53839.1"/>
    <property type="molecule type" value="Genomic_DNA"/>
</dbReference>
<dbReference type="Proteomes" id="UP000236321">
    <property type="component" value="Unassembled WGS sequence"/>
</dbReference>